<evidence type="ECO:0000313" key="2">
    <source>
        <dbReference type="Proteomes" id="UP000241118"/>
    </source>
</evidence>
<dbReference type="RefSeq" id="WP_106619910.1">
    <property type="nucleotide sequence ID" value="NZ_PYAX01000021.1"/>
</dbReference>
<reference evidence="1 2" key="1">
    <citation type="submission" date="2018-03" db="EMBL/GenBank/DDBJ databases">
        <title>Genomic Encyclopedia of Type Strains, Phase III (KMG-III): the genomes of soil and plant-associated and newly described type strains.</title>
        <authorList>
            <person name="Whitman W."/>
        </authorList>
    </citation>
    <scope>NUCLEOTIDE SEQUENCE [LARGE SCALE GENOMIC DNA]</scope>
    <source>
        <strain evidence="1 2">CGMCC 4.7097</strain>
    </source>
</reference>
<evidence type="ECO:0000313" key="1">
    <source>
        <dbReference type="EMBL" id="PSL51412.1"/>
    </source>
</evidence>
<dbReference type="OrthoDB" id="3694075at2"/>
<proteinExistence type="predicted"/>
<gene>
    <name evidence="1" type="ORF">B0I31_12141</name>
</gene>
<accession>A0A2P8HYV1</accession>
<dbReference type="AlphaFoldDB" id="A0A2P8HYV1"/>
<keyword evidence="2" id="KW-1185">Reference proteome</keyword>
<organism evidence="1 2">
    <name type="scientific">Saccharothrix carnea</name>
    <dbReference type="NCBI Taxonomy" id="1280637"/>
    <lineage>
        <taxon>Bacteria</taxon>
        <taxon>Bacillati</taxon>
        <taxon>Actinomycetota</taxon>
        <taxon>Actinomycetes</taxon>
        <taxon>Pseudonocardiales</taxon>
        <taxon>Pseudonocardiaceae</taxon>
        <taxon>Saccharothrix</taxon>
    </lineage>
</organism>
<protein>
    <recommendedName>
        <fullName evidence="3">Transcriptional regulator</fullName>
    </recommendedName>
</protein>
<sequence length="83" mass="8957">MSYTVRVRSAAFTEAMRARFGTEYRLAAAMSVNRSTLNRVLTGSLRPGPAFIAGALTAFAPITFDALFDIVATPDTTPDRSAR</sequence>
<dbReference type="Proteomes" id="UP000241118">
    <property type="component" value="Unassembled WGS sequence"/>
</dbReference>
<dbReference type="EMBL" id="PYAX01000021">
    <property type="protein sequence ID" value="PSL51412.1"/>
    <property type="molecule type" value="Genomic_DNA"/>
</dbReference>
<evidence type="ECO:0008006" key="3">
    <source>
        <dbReference type="Google" id="ProtNLM"/>
    </source>
</evidence>
<name>A0A2P8HYV1_SACCR</name>
<comment type="caution">
    <text evidence="1">The sequence shown here is derived from an EMBL/GenBank/DDBJ whole genome shotgun (WGS) entry which is preliminary data.</text>
</comment>